<comment type="caution">
    <text evidence="2">The sequence shown here is derived from an EMBL/GenBank/DDBJ whole genome shotgun (WGS) entry which is preliminary data.</text>
</comment>
<evidence type="ECO:0000313" key="3">
    <source>
        <dbReference type="Proteomes" id="UP001418222"/>
    </source>
</evidence>
<sequence length="74" mass="8166">MLRRKPSGIEVKIEDKEELEEARRLRSLTGKPPSGQISNPSSSSSSSSLLQHFFDPLDPTAKAQRIGLHNPSKP</sequence>
<accession>A0AAP0BYN0</accession>
<proteinExistence type="predicted"/>
<reference evidence="2 3" key="1">
    <citation type="journal article" date="2022" name="Nat. Plants">
        <title>Genomes of leafy and leafless Platanthera orchids illuminate the evolution of mycoheterotrophy.</title>
        <authorList>
            <person name="Li M.H."/>
            <person name="Liu K.W."/>
            <person name="Li Z."/>
            <person name="Lu H.C."/>
            <person name="Ye Q.L."/>
            <person name="Zhang D."/>
            <person name="Wang J.Y."/>
            <person name="Li Y.F."/>
            <person name="Zhong Z.M."/>
            <person name="Liu X."/>
            <person name="Yu X."/>
            <person name="Liu D.K."/>
            <person name="Tu X.D."/>
            <person name="Liu B."/>
            <person name="Hao Y."/>
            <person name="Liao X.Y."/>
            <person name="Jiang Y.T."/>
            <person name="Sun W.H."/>
            <person name="Chen J."/>
            <person name="Chen Y.Q."/>
            <person name="Ai Y."/>
            <person name="Zhai J.W."/>
            <person name="Wu S.S."/>
            <person name="Zhou Z."/>
            <person name="Hsiao Y.Y."/>
            <person name="Wu W.L."/>
            <person name="Chen Y.Y."/>
            <person name="Lin Y.F."/>
            <person name="Hsu J.L."/>
            <person name="Li C.Y."/>
            <person name="Wang Z.W."/>
            <person name="Zhao X."/>
            <person name="Zhong W.Y."/>
            <person name="Ma X.K."/>
            <person name="Ma L."/>
            <person name="Huang J."/>
            <person name="Chen G.Z."/>
            <person name="Huang M.Z."/>
            <person name="Huang L."/>
            <person name="Peng D.H."/>
            <person name="Luo Y.B."/>
            <person name="Zou S.Q."/>
            <person name="Chen S.P."/>
            <person name="Lan S."/>
            <person name="Tsai W.C."/>
            <person name="Van de Peer Y."/>
            <person name="Liu Z.J."/>
        </authorList>
    </citation>
    <scope>NUCLEOTIDE SEQUENCE [LARGE SCALE GENOMIC DNA]</scope>
    <source>
        <strain evidence="2">Lor287</strain>
    </source>
</reference>
<dbReference type="Proteomes" id="UP001418222">
    <property type="component" value="Unassembled WGS sequence"/>
</dbReference>
<name>A0AAP0BYN0_9ASPA</name>
<feature type="region of interest" description="Disordered" evidence="1">
    <location>
        <begin position="22"/>
        <end position="74"/>
    </location>
</feature>
<protein>
    <submittedName>
        <fullName evidence="2">Uncharacterized protein</fullName>
    </submittedName>
</protein>
<organism evidence="2 3">
    <name type="scientific">Platanthera zijinensis</name>
    <dbReference type="NCBI Taxonomy" id="2320716"/>
    <lineage>
        <taxon>Eukaryota</taxon>
        <taxon>Viridiplantae</taxon>
        <taxon>Streptophyta</taxon>
        <taxon>Embryophyta</taxon>
        <taxon>Tracheophyta</taxon>
        <taxon>Spermatophyta</taxon>
        <taxon>Magnoliopsida</taxon>
        <taxon>Liliopsida</taxon>
        <taxon>Asparagales</taxon>
        <taxon>Orchidaceae</taxon>
        <taxon>Orchidoideae</taxon>
        <taxon>Orchideae</taxon>
        <taxon>Orchidinae</taxon>
        <taxon>Platanthera</taxon>
    </lineage>
</organism>
<keyword evidence="3" id="KW-1185">Reference proteome</keyword>
<evidence type="ECO:0000256" key="1">
    <source>
        <dbReference type="SAM" id="MobiDB-lite"/>
    </source>
</evidence>
<dbReference type="AlphaFoldDB" id="A0AAP0BYN0"/>
<evidence type="ECO:0000313" key="2">
    <source>
        <dbReference type="EMBL" id="KAK8953805.1"/>
    </source>
</evidence>
<dbReference type="EMBL" id="JBBWWQ010000002">
    <property type="protein sequence ID" value="KAK8953805.1"/>
    <property type="molecule type" value="Genomic_DNA"/>
</dbReference>
<gene>
    <name evidence="2" type="ORF">KSP39_PZI001805</name>
</gene>